<reference evidence="1 2" key="1">
    <citation type="submission" date="2016-10" db="EMBL/GenBank/DDBJ databases">
        <authorList>
            <person name="de Groot N.N."/>
        </authorList>
    </citation>
    <scope>NUCLEOTIDE SEQUENCE [LARGE SCALE GENOMIC DNA]</scope>
    <source>
        <strain evidence="1 2">DSM 45434</strain>
    </source>
</reference>
<evidence type="ECO:0000313" key="1">
    <source>
        <dbReference type="EMBL" id="SDS37171.1"/>
    </source>
</evidence>
<accession>A0A1H1RN23</accession>
<dbReference type="EMBL" id="LT629765">
    <property type="protein sequence ID" value="SDS37171.1"/>
    <property type="molecule type" value="Genomic_DNA"/>
</dbReference>
<dbReference type="AlphaFoldDB" id="A0A1H1RN23"/>
<dbReference type="RefSeq" id="WP_231286642.1">
    <property type="nucleotide sequence ID" value="NZ_LT629765.1"/>
</dbReference>
<dbReference type="eggNOG" id="COG2334">
    <property type="taxonomic scope" value="Bacteria"/>
</dbReference>
<proteinExistence type="predicted"/>
<dbReference type="STRING" id="1203190.GCA_000312345_01649"/>
<evidence type="ECO:0000313" key="2">
    <source>
        <dbReference type="Proteomes" id="UP000182237"/>
    </source>
</evidence>
<organism evidence="1 2">
    <name type="scientific">Corynebacterium timonense</name>
    <dbReference type="NCBI Taxonomy" id="441500"/>
    <lineage>
        <taxon>Bacteria</taxon>
        <taxon>Bacillati</taxon>
        <taxon>Actinomycetota</taxon>
        <taxon>Actinomycetes</taxon>
        <taxon>Mycobacteriales</taxon>
        <taxon>Corynebacteriaceae</taxon>
        <taxon>Corynebacterium</taxon>
    </lineage>
</organism>
<sequence length="243" mass="26087">MDLSEVDIPKHVLAAFQVDDTPASSVVPAGPVWDNGARFGRVVVSTAAPTAAWAAKVRERLAIDGMRVARPVRATDGRFVVGGFKASEYAEGEVVSRVDEAIAAALSYEEAMREVAGPTVQRTDRFADADRAAWRDVEVPGPTCVAHADFLFSCAFSGSLPPLLTDIVPTAEPRPAGYTAALVLVDGLLTRSVDDNVVSRWAHIAHLPELALRAVEYREILATAAHSNMRSEIERVRTLLVSA</sequence>
<keyword evidence="2" id="KW-1185">Reference proteome</keyword>
<protein>
    <submittedName>
        <fullName evidence="1">TIGR02569 family protein</fullName>
    </submittedName>
</protein>
<name>A0A1H1RN23_9CORY</name>
<gene>
    <name evidence="1" type="ORF">SAMN04488539_1544</name>
</gene>
<dbReference type="Proteomes" id="UP000182237">
    <property type="component" value="Chromosome I"/>
</dbReference>